<sequence>MANDTIYGELQYQSDMMSISSCIFKNDTLPQTSYSPEELKAYRFTGGKYYISKYVYGLENRRQFVEYLVDGEKDAYYFRDKNGHHYLVGDTDSLLELRYKEKTVIQNGKEFLVKEKQYLTMLEDYLGDQDILSKQIKRSNTLSRSRLIKMTKKYHDLYCPEGICEVYGKQKYPFRMKVALSRGVGEFVLEAEEARGKGSVQQQGALLSFWLPKANENLYLQVGVLQNNITFYNEEEGDASSRFYFIPLRFQYVFSGKFIQPRITVGSDMLFMPIFHASVGAQLNLHKRWALGADVYGQTALFNLSQYGSNLTLSYRFGK</sequence>
<protein>
    <recommendedName>
        <fullName evidence="3">Outer membrane protein beta-barrel domain-containing protein</fullName>
    </recommendedName>
</protein>
<evidence type="ECO:0000313" key="1">
    <source>
        <dbReference type="EMBL" id="GAA4828829.1"/>
    </source>
</evidence>
<reference evidence="2" key="1">
    <citation type="journal article" date="2019" name="Int. J. Syst. Evol. Microbiol.">
        <title>The Global Catalogue of Microorganisms (GCM) 10K type strain sequencing project: providing services to taxonomists for standard genome sequencing and annotation.</title>
        <authorList>
            <consortium name="The Broad Institute Genomics Platform"/>
            <consortium name="The Broad Institute Genome Sequencing Center for Infectious Disease"/>
            <person name="Wu L."/>
            <person name="Ma J."/>
        </authorList>
    </citation>
    <scope>NUCLEOTIDE SEQUENCE [LARGE SCALE GENOMIC DNA]</scope>
    <source>
        <strain evidence="2">JCM 18326</strain>
    </source>
</reference>
<name>A0ABP9D4H9_9BACT</name>
<evidence type="ECO:0008006" key="3">
    <source>
        <dbReference type="Google" id="ProtNLM"/>
    </source>
</evidence>
<dbReference type="EMBL" id="BAABJX010000020">
    <property type="protein sequence ID" value="GAA4828829.1"/>
    <property type="molecule type" value="Genomic_DNA"/>
</dbReference>
<accession>A0ABP9D4H9</accession>
<dbReference type="Proteomes" id="UP001500298">
    <property type="component" value="Unassembled WGS sequence"/>
</dbReference>
<gene>
    <name evidence="1" type="ORF">GCM10023331_12460</name>
</gene>
<comment type="caution">
    <text evidence="1">The sequence shown here is derived from an EMBL/GenBank/DDBJ whole genome shotgun (WGS) entry which is preliminary data.</text>
</comment>
<proteinExistence type="predicted"/>
<organism evidence="1 2">
    <name type="scientific">Algivirga pacifica</name>
    <dbReference type="NCBI Taxonomy" id="1162670"/>
    <lineage>
        <taxon>Bacteria</taxon>
        <taxon>Pseudomonadati</taxon>
        <taxon>Bacteroidota</taxon>
        <taxon>Cytophagia</taxon>
        <taxon>Cytophagales</taxon>
        <taxon>Flammeovirgaceae</taxon>
        <taxon>Algivirga</taxon>
    </lineage>
</organism>
<evidence type="ECO:0000313" key="2">
    <source>
        <dbReference type="Proteomes" id="UP001500298"/>
    </source>
</evidence>
<keyword evidence="2" id="KW-1185">Reference proteome</keyword>